<feature type="compositionally biased region" description="Low complexity" evidence="1">
    <location>
        <begin position="346"/>
        <end position="358"/>
    </location>
</feature>
<feature type="compositionally biased region" description="Basic and acidic residues" evidence="1">
    <location>
        <begin position="362"/>
        <end position="371"/>
    </location>
</feature>
<keyword evidence="3" id="KW-1185">Reference proteome</keyword>
<dbReference type="Proteomes" id="UP000198211">
    <property type="component" value="Unassembled WGS sequence"/>
</dbReference>
<feature type="region of interest" description="Disordered" evidence="1">
    <location>
        <begin position="249"/>
        <end position="327"/>
    </location>
</feature>
<name>A0A225W9F8_9STRA</name>
<dbReference type="OrthoDB" id="129919at2759"/>
<gene>
    <name evidence="2" type="ORF">PHMEG_00012762</name>
</gene>
<organism evidence="2 3">
    <name type="scientific">Phytophthora megakarya</name>
    <dbReference type="NCBI Taxonomy" id="4795"/>
    <lineage>
        <taxon>Eukaryota</taxon>
        <taxon>Sar</taxon>
        <taxon>Stramenopiles</taxon>
        <taxon>Oomycota</taxon>
        <taxon>Peronosporomycetes</taxon>
        <taxon>Peronosporales</taxon>
        <taxon>Peronosporaceae</taxon>
        <taxon>Phytophthora</taxon>
    </lineage>
</organism>
<proteinExistence type="predicted"/>
<feature type="compositionally biased region" description="Basic and acidic residues" evidence="1">
    <location>
        <begin position="290"/>
        <end position="310"/>
    </location>
</feature>
<feature type="compositionally biased region" description="Polar residues" evidence="1">
    <location>
        <begin position="391"/>
        <end position="404"/>
    </location>
</feature>
<dbReference type="AlphaFoldDB" id="A0A225W9F8"/>
<feature type="compositionally biased region" description="Low complexity" evidence="1">
    <location>
        <begin position="372"/>
        <end position="390"/>
    </location>
</feature>
<comment type="caution">
    <text evidence="2">The sequence shown here is derived from an EMBL/GenBank/DDBJ whole genome shotgun (WGS) entry which is preliminary data.</text>
</comment>
<accession>A0A225W9F8</accession>
<reference evidence="3" key="1">
    <citation type="submission" date="2017-03" db="EMBL/GenBank/DDBJ databases">
        <title>Phytopthora megakarya and P. palmivora, two closely related causual agents of cacao black pod achieved similar genome size and gene model numbers by different mechanisms.</title>
        <authorList>
            <person name="Ali S."/>
            <person name="Shao J."/>
            <person name="Larry D.J."/>
            <person name="Kronmiller B."/>
            <person name="Shen D."/>
            <person name="Strem M.D."/>
            <person name="Melnick R.L."/>
            <person name="Guiltinan M.J."/>
            <person name="Tyler B.M."/>
            <person name="Meinhardt L.W."/>
            <person name="Bailey B.A."/>
        </authorList>
    </citation>
    <scope>NUCLEOTIDE SEQUENCE [LARGE SCALE GENOMIC DNA]</scope>
    <source>
        <strain evidence="3">zdho120</strain>
    </source>
</reference>
<evidence type="ECO:0000313" key="2">
    <source>
        <dbReference type="EMBL" id="OWZ13848.1"/>
    </source>
</evidence>
<dbReference type="EMBL" id="NBNE01001482">
    <property type="protein sequence ID" value="OWZ13848.1"/>
    <property type="molecule type" value="Genomic_DNA"/>
</dbReference>
<evidence type="ECO:0000256" key="1">
    <source>
        <dbReference type="SAM" id="MobiDB-lite"/>
    </source>
</evidence>
<sequence length="575" mass="63904">MTTIGRYIARFRYEKPQPRETRVAAQQSEFWWTKSPRYSRSPSPPSTWASGGVFSFSDDELLSGTEEEEIKHEEDDSVESKLRWRLSHSVNSKQGIRDETDELLQLKASIPEISQSEDWSSVDLEEEDPEEVIERVRKRLGWSTETSSSSQLKPVEFRLVINSDSDTGSGYRGTKPPLSPGWYRREEALGTFGSRSSSSWSEREQLEMVSPIVNACVKDALIWVEPGGANEAVRHGKLLGIGETKSVNGKLSPTEFPTMQSSTSSVDSHCSEGSQSNQGANGEPVNTGVKETDIVDISENKGDVEDKEYKVQSQCKTPKCDAGDEVPELPLLPTVSLVRTGLDQDLSSPSSNENLSLNGYKLPDKGAEDQLPKLQLLPLSSPSRPYSTSSKDNLSGRSHDSSLFSPGKEEFFSSEEAKTIDSIFNSMLHHWENNFLSFTEYGIEQEDVLPAKGKYEHETESKEVSNDYTNPAPIEATSPNENISTVVNNFVNNFGEDEVISSGTQNSTTSICTESATLETKLSEIAYIRDEFTHSTSDSEEKQYCEEPGEDTDEMIQMLLGRIVLLEEALCQIDS</sequence>
<feature type="compositionally biased region" description="Polar residues" evidence="1">
    <location>
        <begin position="249"/>
        <end position="280"/>
    </location>
</feature>
<evidence type="ECO:0000313" key="3">
    <source>
        <dbReference type="Proteomes" id="UP000198211"/>
    </source>
</evidence>
<protein>
    <submittedName>
        <fullName evidence="2">Uncharacterized protein</fullName>
    </submittedName>
</protein>
<feature type="region of interest" description="Disordered" evidence="1">
    <location>
        <begin position="342"/>
        <end position="407"/>
    </location>
</feature>